<proteinExistence type="predicted"/>
<evidence type="ECO:0000313" key="2">
    <source>
        <dbReference type="Proteomes" id="UP000009340"/>
    </source>
</evidence>
<evidence type="ECO:0000313" key="1">
    <source>
        <dbReference type="EMBL" id="CCJ73241.1"/>
    </source>
</evidence>
<name>K8A1F5_9ENTR</name>
<reference evidence="1" key="1">
    <citation type="submission" date="2012-07" db="EMBL/GenBank/DDBJ databases">
        <authorList>
            <person name="Cummings C."/>
        </authorList>
    </citation>
    <scope>NUCLEOTIDE SEQUENCE</scope>
    <source>
        <strain evidence="1">1330</strain>
    </source>
</reference>
<comment type="caution">
    <text evidence="1">The sequence shown here is derived from an EMBL/GenBank/DDBJ whole genome shotgun (WGS) entry which is preliminary data.</text>
</comment>
<dbReference type="EMBL" id="CAKW01000098">
    <property type="protein sequence ID" value="CCJ73241.1"/>
    <property type="molecule type" value="Genomic_DNA"/>
</dbReference>
<protein>
    <submittedName>
        <fullName evidence="1">Uncharacterized protein</fullName>
    </submittedName>
</protein>
<gene>
    <name evidence="1" type="ORF">BN137_2617</name>
</gene>
<accession>K8A1F5</accession>
<sequence>MSVAAKCYGFKTGWLAQNALAFVAVIRTIHATHTLNIRACWREKQ</sequence>
<dbReference type="AlphaFoldDB" id="K8A1F5"/>
<dbReference type="Proteomes" id="UP000009340">
    <property type="component" value="Unassembled WGS sequence"/>
</dbReference>
<organism evidence="1 2">
    <name type="scientific">Cronobacter condimenti 1330</name>
    <dbReference type="NCBI Taxonomy" id="1073999"/>
    <lineage>
        <taxon>Bacteria</taxon>
        <taxon>Pseudomonadati</taxon>
        <taxon>Pseudomonadota</taxon>
        <taxon>Gammaproteobacteria</taxon>
        <taxon>Enterobacterales</taxon>
        <taxon>Enterobacteriaceae</taxon>
        <taxon>Cronobacter</taxon>
    </lineage>
</organism>